<organism evidence="1 2">
    <name type="scientific">Actinoallomurus vinaceus</name>
    <dbReference type="NCBI Taxonomy" id="1080074"/>
    <lineage>
        <taxon>Bacteria</taxon>
        <taxon>Bacillati</taxon>
        <taxon>Actinomycetota</taxon>
        <taxon>Actinomycetes</taxon>
        <taxon>Streptosporangiales</taxon>
        <taxon>Thermomonosporaceae</taxon>
        <taxon>Actinoallomurus</taxon>
    </lineage>
</organism>
<protein>
    <submittedName>
        <fullName evidence="1">Uncharacterized protein</fullName>
    </submittedName>
</protein>
<sequence>MTMTPTAPPSQGAVTRLWATPAAVQTIDLAPIVWNDGVRDHLTTAGPACETVPPRTVLTDTDALEQLFLDTMTMLATRTADTGAPTRAPDTVALTAQVWRGGHENPMAACAADYCGWCVLAATQPASEGSGDMAILDPRAGCAMTAAPGLPWGRALAFRPQPGGLLVIPGWLTSSVRPLERRQTIIVVAAESRP</sequence>
<proteinExistence type="predicted"/>
<evidence type="ECO:0000313" key="1">
    <source>
        <dbReference type="EMBL" id="GAA4626830.1"/>
    </source>
</evidence>
<dbReference type="EMBL" id="BAABHK010000004">
    <property type="protein sequence ID" value="GAA4626830.1"/>
    <property type="molecule type" value="Genomic_DNA"/>
</dbReference>
<dbReference type="RefSeq" id="WP_345432056.1">
    <property type="nucleotide sequence ID" value="NZ_BAABHK010000004.1"/>
</dbReference>
<accession>A0ABP8U9C4</accession>
<reference evidence="2" key="1">
    <citation type="journal article" date="2019" name="Int. J. Syst. Evol. Microbiol.">
        <title>The Global Catalogue of Microorganisms (GCM) 10K type strain sequencing project: providing services to taxonomists for standard genome sequencing and annotation.</title>
        <authorList>
            <consortium name="The Broad Institute Genomics Platform"/>
            <consortium name="The Broad Institute Genome Sequencing Center for Infectious Disease"/>
            <person name="Wu L."/>
            <person name="Ma J."/>
        </authorList>
    </citation>
    <scope>NUCLEOTIDE SEQUENCE [LARGE SCALE GENOMIC DNA]</scope>
    <source>
        <strain evidence="2">JCM 17939</strain>
    </source>
</reference>
<keyword evidence="2" id="KW-1185">Reference proteome</keyword>
<comment type="caution">
    <text evidence="1">The sequence shown here is derived from an EMBL/GenBank/DDBJ whole genome shotgun (WGS) entry which is preliminary data.</text>
</comment>
<gene>
    <name evidence="1" type="ORF">GCM10023196_036680</name>
</gene>
<dbReference type="Proteomes" id="UP001501442">
    <property type="component" value="Unassembled WGS sequence"/>
</dbReference>
<evidence type="ECO:0000313" key="2">
    <source>
        <dbReference type="Proteomes" id="UP001501442"/>
    </source>
</evidence>
<name>A0ABP8U9C4_9ACTN</name>